<dbReference type="InterPro" id="IPR001810">
    <property type="entry name" value="F-box_dom"/>
</dbReference>
<protein>
    <recommendedName>
        <fullName evidence="1">F-box domain-containing protein</fullName>
    </recommendedName>
</protein>
<accession>A0AAV5ED90</accession>
<dbReference type="InterPro" id="IPR013187">
    <property type="entry name" value="F-box-assoc_dom_typ3"/>
</dbReference>
<dbReference type="EMBL" id="BQKI01000075">
    <property type="protein sequence ID" value="GJN20487.1"/>
    <property type="molecule type" value="Genomic_DNA"/>
</dbReference>
<dbReference type="CDD" id="cd22157">
    <property type="entry name" value="F-box_AtFBW1-like"/>
    <property type="match status" value="1"/>
</dbReference>
<reference evidence="2" key="1">
    <citation type="journal article" date="2018" name="DNA Res.">
        <title>Multiple hybrid de novo genome assembly of finger millet, an orphan allotetraploid crop.</title>
        <authorList>
            <person name="Hatakeyama M."/>
            <person name="Aluri S."/>
            <person name="Balachadran M.T."/>
            <person name="Sivarajan S.R."/>
            <person name="Patrignani A."/>
            <person name="Gruter S."/>
            <person name="Poveda L."/>
            <person name="Shimizu-Inatsugi R."/>
            <person name="Baeten J."/>
            <person name="Francoijs K.J."/>
            <person name="Nataraja K.N."/>
            <person name="Reddy Y.A.N."/>
            <person name="Phadnis S."/>
            <person name="Ravikumar R.L."/>
            <person name="Schlapbach R."/>
            <person name="Sreeman S.M."/>
            <person name="Shimizu K.K."/>
        </authorList>
    </citation>
    <scope>NUCLEOTIDE SEQUENCE</scope>
</reference>
<dbReference type="InterPro" id="IPR050796">
    <property type="entry name" value="SCF_F-box_component"/>
</dbReference>
<dbReference type="Proteomes" id="UP001054889">
    <property type="component" value="Unassembled WGS sequence"/>
</dbReference>
<comment type="caution">
    <text evidence="2">The sequence shown here is derived from an EMBL/GenBank/DDBJ whole genome shotgun (WGS) entry which is preliminary data.</text>
</comment>
<dbReference type="InterPro" id="IPR017451">
    <property type="entry name" value="F-box-assoc_interact_dom"/>
</dbReference>
<dbReference type="Pfam" id="PF08268">
    <property type="entry name" value="FBA_3"/>
    <property type="match status" value="1"/>
</dbReference>
<feature type="domain" description="F-box" evidence="1">
    <location>
        <begin position="20"/>
        <end position="60"/>
    </location>
</feature>
<dbReference type="InterPro" id="IPR036047">
    <property type="entry name" value="F-box-like_dom_sf"/>
</dbReference>
<dbReference type="PANTHER" id="PTHR31672">
    <property type="entry name" value="BNACNNG10540D PROTEIN"/>
    <property type="match status" value="1"/>
</dbReference>
<sequence>MQGLREAKAKRQHTLKAIDILDDVLEEVLLRLPVKSLMRFKSVCKSWHDIIGSLHFERRQLLLAMARQPSMLILPVQLLPPSRRMDKIKFFAYPGHGTVAELMCEKLCSPGIRGCTQPIHCDGLVVVAAALSSQIFVCNPATKELVLLPTGSPDCSKKSQMVGFSVDTSTGEYKVVRCFRRYCNADMTNYSIGFLGGSLMFVSPGEPDYELLNCLLLSVADPPYLVKSMTPVCLPGAIYWSAGITVFTQAMLRFYLHDEQFTMFPASPCMELADDRSNLTNMVGKLGYAHTTGHTMKLWMAEDDGVPPKWSLYFTIATMDRLELDPFLCLPRSYISLSGFNSYL</sequence>
<organism evidence="2 3">
    <name type="scientific">Eleusine coracana subsp. coracana</name>
    <dbReference type="NCBI Taxonomy" id="191504"/>
    <lineage>
        <taxon>Eukaryota</taxon>
        <taxon>Viridiplantae</taxon>
        <taxon>Streptophyta</taxon>
        <taxon>Embryophyta</taxon>
        <taxon>Tracheophyta</taxon>
        <taxon>Spermatophyta</taxon>
        <taxon>Magnoliopsida</taxon>
        <taxon>Liliopsida</taxon>
        <taxon>Poales</taxon>
        <taxon>Poaceae</taxon>
        <taxon>PACMAD clade</taxon>
        <taxon>Chloridoideae</taxon>
        <taxon>Cynodonteae</taxon>
        <taxon>Eleusininae</taxon>
        <taxon>Eleusine</taxon>
    </lineage>
</organism>
<dbReference type="SMART" id="SM00256">
    <property type="entry name" value="FBOX"/>
    <property type="match status" value="1"/>
</dbReference>
<evidence type="ECO:0000259" key="1">
    <source>
        <dbReference type="SMART" id="SM00256"/>
    </source>
</evidence>
<name>A0AAV5ED90_ELECO</name>
<keyword evidence="3" id="KW-1185">Reference proteome</keyword>
<dbReference type="AlphaFoldDB" id="A0AAV5ED90"/>
<dbReference type="PANTHER" id="PTHR31672:SF13">
    <property type="entry name" value="F-BOX PROTEIN CPR30-LIKE"/>
    <property type="match status" value="1"/>
</dbReference>
<proteinExistence type="predicted"/>
<reference evidence="2" key="2">
    <citation type="submission" date="2021-12" db="EMBL/GenBank/DDBJ databases">
        <title>Resequencing data analysis of finger millet.</title>
        <authorList>
            <person name="Hatakeyama M."/>
            <person name="Aluri S."/>
            <person name="Balachadran M.T."/>
            <person name="Sivarajan S.R."/>
            <person name="Poveda L."/>
            <person name="Shimizu-Inatsugi R."/>
            <person name="Schlapbach R."/>
            <person name="Sreeman S.M."/>
            <person name="Shimizu K.K."/>
        </authorList>
    </citation>
    <scope>NUCLEOTIDE SEQUENCE</scope>
</reference>
<dbReference type="NCBIfam" id="TIGR01640">
    <property type="entry name" value="F_box_assoc_1"/>
    <property type="match status" value="1"/>
</dbReference>
<dbReference type="Pfam" id="PF00646">
    <property type="entry name" value="F-box"/>
    <property type="match status" value="1"/>
</dbReference>
<evidence type="ECO:0000313" key="3">
    <source>
        <dbReference type="Proteomes" id="UP001054889"/>
    </source>
</evidence>
<dbReference type="SUPFAM" id="SSF81383">
    <property type="entry name" value="F-box domain"/>
    <property type="match status" value="1"/>
</dbReference>
<gene>
    <name evidence="2" type="primary">gb07871</name>
    <name evidence="2" type="ORF">PR202_gb07871</name>
</gene>
<evidence type="ECO:0000313" key="2">
    <source>
        <dbReference type="EMBL" id="GJN20487.1"/>
    </source>
</evidence>
<dbReference type="Gene3D" id="1.20.1280.50">
    <property type="match status" value="1"/>
</dbReference>